<dbReference type="PANTHER" id="PTHR40072">
    <property type="entry name" value="MOLYBDOPTERIN-GUANINE DINUCLEOTIDE BIOSYNTHESIS ADAPTER PROTEIN-RELATED"/>
    <property type="match status" value="1"/>
</dbReference>
<dbReference type="RefSeq" id="WP_174496849.1">
    <property type="nucleotide sequence ID" value="NZ_CADDWK010000009.1"/>
</dbReference>
<dbReference type="GO" id="GO:0006777">
    <property type="term" value="P:Mo-molybdopterin cofactor biosynthetic process"/>
    <property type="evidence" value="ECO:0007669"/>
    <property type="project" value="InterPro"/>
</dbReference>
<feature type="domain" description="Molybdopterin-guanine dinucleotide biosynthesis protein B (MobB)" evidence="1">
    <location>
        <begin position="4"/>
        <end position="134"/>
    </location>
</feature>
<dbReference type="InterPro" id="IPR027417">
    <property type="entry name" value="P-loop_NTPase"/>
</dbReference>
<name>A0A841Q6R5_9BACI</name>
<dbReference type="NCBIfam" id="TIGR00176">
    <property type="entry name" value="mobB"/>
    <property type="match status" value="1"/>
</dbReference>
<sequence length="166" mass="18757">MITIQVVGYKNSGKTTLVSELIKAFSEKGLKVGSLKHHGHGGSPLPPENTDSTIHEKAGATMTGVEGAGTFQLTMKQSAWDLDQLMSFYRLMPIDLLLIEGFKKEPLQKIVLIRQEEDLPLLEELKNIKVVVTDLALNYERYHYPIFRRHETKQLIGWLLENVIVS</sequence>
<dbReference type="InterPro" id="IPR052539">
    <property type="entry name" value="MGD_biosynthesis_adapter"/>
</dbReference>
<gene>
    <name evidence="2" type="ORF">HNQ94_002495</name>
</gene>
<dbReference type="PANTHER" id="PTHR40072:SF1">
    <property type="entry name" value="MOLYBDOPTERIN-GUANINE DINUCLEOTIDE BIOSYNTHESIS ADAPTER PROTEIN"/>
    <property type="match status" value="1"/>
</dbReference>
<evidence type="ECO:0000313" key="3">
    <source>
        <dbReference type="Proteomes" id="UP000581688"/>
    </source>
</evidence>
<reference evidence="2 3" key="1">
    <citation type="submission" date="2020-08" db="EMBL/GenBank/DDBJ databases">
        <title>Genomic Encyclopedia of Type Strains, Phase IV (KMG-IV): sequencing the most valuable type-strain genomes for metagenomic binning, comparative biology and taxonomic classification.</title>
        <authorList>
            <person name="Goeker M."/>
        </authorList>
    </citation>
    <scope>NUCLEOTIDE SEQUENCE [LARGE SCALE GENOMIC DNA]</scope>
    <source>
        <strain evidence="2 3">DSM 19612</strain>
    </source>
</reference>
<accession>A0A841Q6R5</accession>
<dbReference type="GO" id="GO:0005525">
    <property type="term" value="F:GTP binding"/>
    <property type="evidence" value="ECO:0007669"/>
    <property type="project" value="InterPro"/>
</dbReference>
<dbReference type="Pfam" id="PF03205">
    <property type="entry name" value="MobB"/>
    <property type="match status" value="1"/>
</dbReference>
<comment type="caution">
    <text evidence="2">The sequence shown here is derived from an EMBL/GenBank/DDBJ whole genome shotgun (WGS) entry which is preliminary data.</text>
</comment>
<organism evidence="2 3">
    <name type="scientific">Salirhabdus euzebyi</name>
    <dbReference type="NCBI Taxonomy" id="394506"/>
    <lineage>
        <taxon>Bacteria</taxon>
        <taxon>Bacillati</taxon>
        <taxon>Bacillota</taxon>
        <taxon>Bacilli</taxon>
        <taxon>Bacillales</taxon>
        <taxon>Bacillaceae</taxon>
        <taxon>Salirhabdus</taxon>
    </lineage>
</organism>
<dbReference type="AlphaFoldDB" id="A0A841Q6R5"/>
<evidence type="ECO:0000259" key="1">
    <source>
        <dbReference type="Pfam" id="PF03205"/>
    </source>
</evidence>
<keyword evidence="3" id="KW-1185">Reference proteome</keyword>
<protein>
    <submittedName>
        <fullName evidence="2">Molybdopterin-guanine dinucleotide biosynthesis protein B</fullName>
    </submittedName>
</protein>
<dbReference type="Gene3D" id="3.40.50.300">
    <property type="entry name" value="P-loop containing nucleotide triphosphate hydrolases"/>
    <property type="match status" value="1"/>
</dbReference>
<dbReference type="CDD" id="cd03116">
    <property type="entry name" value="MobB"/>
    <property type="match status" value="1"/>
</dbReference>
<dbReference type="SUPFAM" id="SSF52540">
    <property type="entry name" value="P-loop containing nucleoside triphosphate hydrolases"/>
    <property type="match status" value="1"/>
</dbReference>
<dbReference type="EMBL" id="JACHGH010000007">
    <property type="protein sequence ID" value="MBB6454044.1"/>
    <property type="molecule type" value="Genomic_DNA"/>
</dbReference>
<proteinExistence type="predicted"/>
<dbReference type="Proteomes" id="UP000581688">
    <property type="component" value="Unassembled WGS sequence"/>
</dbReference>
<dbReference type="InterPro" id="IPR004435">
    <property type="entry name" value="MobB_dom"/>
</dbReference>
<evidence type="ECO:0000313" key="2">
    <source>
        <dbReference type="EMBL" id="MBB6454044.1"/>
    </source>
</evidence>